<feature type="domain" description="DUF7745" evidence="2">
    <location>
        <begin position="7"/>
        <end position="205"/>
    </location>
</feature>
<dbReference type="InterPro" id="IPR056647">
    <property type="entry name" value="DUF7745"/>
</dbReference>
<keyword evidence="4" id="KW-1185">Reference proteome</keyword>
<reference evidence="3" key="1">
    <citation type="submission" date="2018-05" db="EMBL/GenBank/DDBJ databases">
        <title>Draft genome of Mucuna pruriens seed.</title>
        <authorList>
            <person name="Nnadi N.E."/>
            <person name="Vos R."/>
            <person name="Hasami M.H."/>
            <person name="Devisetty U.K."/>
            <person name="Aguiy J.C."/>
        </authorList>
    </citation>
    <scope>NUCLEOTIDE SEQUENCE [LARGE SCALE GENOMIC DNA]</scope>
    <source>
        <strain evidence="3">JCA_2017</strain>
    </source>
</reference>
<dbReference type="AlphaFoldDB" id="A0A371DYV4"/>
<protein>
    <recommendedName>
        <fullName evidence="2">DUF7745 domain-containing protein</fullName>
    </recommendedName>
</protein>
<gene>
    <name evidence="3" type="ORF">CR513_63040</name>
</gene>
<comment type="caution">
    <text evidence="3">The sequence shown here is derived from an EMBL/GenBank/DDBJ whole genome shotgun (WGS) entry which is preliminary data.</text>
</comment>
<dbReference type="Pfam" id="PF24924">
    <property type="entry name" value="DUF7745"/>
    <property type="match status" value="1"/>
</dbReference>
<dbReference type="PANTHER" id="PTHR48154">
    <property type="entry name" value="PROTEIN, PUTATIVE-RELATED"/>
    <property type="match status" value="1"/>
</dbReference>
<dbReference type="Proteomes" id="UP000257109">
    <property type="component" value="Unassembled WGS sequence"/>
</dbReference>
<dbReference type="PANTHER" id="PTHR48154:SF1">
    <property type="entry name" value="PROTEIN, PUTATIVE-RELATED"/>
    <property type="match status" value="1"/>
</dbReference>
<evidence type="ECO:0000313" key="3">
    <source>
        <dbReference type="EMBL" id="RDX57696.1"/>
    </source>
</evidence>
<sequence length="273" mass="31760">MLDIQSLRRWGSHLKGQWQRTFEGRYENLLSLLSIEVQPIALSALTQFYDPPLRCFTFKDFQLALTVEEYERLLGMPLAKSPPYFPKGHYPSWASVAKLLRVPELEGIPRASLEEKLQQLQKEEDWLAFIDVYGLLIYDRGLCGPGSYRRPSWQTRPRGKPVIAVLANTYYTLNYCYRKNEKGLRCCTSLLYLWMIAHLFHGKKKTRLPDRGPSLELHQTTNESEVDHLLGRGHEKDNSLVPTMERKGECDHKVRRISKPPPYGYPRSHQLQS</sequence>
<feature type="non-terminal residue" evidence="3">
    <location>
        <position position="1"/>
    </location>
</feature>
<name>A0A371DYV4_MUCPR</name>
<feature type="compositionally biased region" description="Basic and acidic residues" evidence="1">
    <location>
        <begin position="233"/>
        <end position="252"/>
    </location>
</feature>
<evidence type="ECO:0000259" key="2">
    <source>
        <dbReference type="Pfam" id="PF24924"/>
    </source>
</evidence>
<proteinExistence type="predicted"/>
<feature type="region of interest" description="Disordered" evidence="1">
    <location>
        <begin position="233"/>
        <end position="273"/>
    </location>
</feature>
<evidence type="ECO:0000313" key="4">
    <source>
        <dbReference type="Proteomes" id="UP000257109"/>
    </source>
</evidence>
<dbReference type="OrthoDB" id="983711at2759"/>
<organism evidence="3 4">
    <name type="scientific">Mucuna pruriens</name>
    <name type="common">Velvet bean</name>
    <name type="synonym">Dolichos pruriens</name>
    <dbReference type="NCBI Taxonomy" id="157652"/>
    <lineage>
        <taxon>Eukaryota</taxon>
        <taxon>Viridiplantae</taxon>
        <taxon>Streptophyta</taxon>
        <taxon>Embryophyta</taxon>
        <taxon>Tracheophyta</taxon>
        <taxon>Spermatophyta</taxon>
        <taxon>Magnoliopsida</taxon>
        <taxon>eudicotyledons</taxon>
        <taxon>Gunneridae</taxon>
        <taxon>Pentapetalae</taxon>
        <taxon>rosids</taxon>
        <taxon>fabids</taxon>
        <taxon>Fabales</taxon>
        <taxon>Fabaceae</taxon>
        <taxon>Papilionoideae</taxon>
        <taxon>50 kb inversion clade</taxon>
        <taxon>NPAAA clade</taxon>
        <taxon>indigoferoid/millettioid clade</taxon>
        <taxon>Phaseoleae</taxon>
        <taxon>Mucuna</taxon>
    </lineage>
</organism>
<accession>A0A371DYV4</accession>
<dbReference type="EMBL" id="QJKJ01018316">
    <property type="protein sequence ID" value="RDX57696.1"/>
    <property type="molecule type" value="Genomic_DNA"/>
</dbReference>
<evidence type="ECO:0000256" key="1">
    <source>
        <dbReference type="SAM" id="MobiDB-lite"/>
    </source>
</evidence>